<dbReference type="Pfam" id="PF00400">
    <property type="entry name" value="WD40"/>
    <property type="match status" value="1"/>
</dbReference>
<reference evidence="21 22" key="1">
    <citation type="journal article" date="2021" name="Cell">
        <title>Tracing the genetic footprints of vertebrate landing in non-teleost ray-finned fishes.</title>
        <authorList>
            <person name="Bi X."/>
            <person name="Wang K."/>
            <person name="Yang L."/>
            <person name="Pan H."/>
            <person name="Jiang H."/>
            <person name="Wei Q."/>
            <person name="Fang M."/>
            <person name="Yu H."/>
            <person name="Zhu C."/>
            <person name="Cai Y."/>
            <person name="He Y."/>
            <person name="Gan X."/>
            <person name="Zeng H."/>
            <person name="Yu D."/>
            <person name="Zhu Y."/>
            <person name="Jiang H."/>
            <person name="Qiu Q."/>
            <person name="Yang H."/>
            <person name="Zhang Y.E."/>
            <person name="Wang W."/>
            <person name="Zhu M."/>
            <person name="He S."/>
            <person name="Zhang G."/>
        </authorList>
    </citation>
    <scope>NUCLEOTIDE SEQUENCE [LARGE SCALE GENOMIC DNA]</scope>
    <source>
        <strain evidence="21">Bchr_013</strain>
    </source>
</reference>
<dbReference type="InterPro" id="IPR007714">
    <property type="entry name" value="CFA20_dom"/>
</dbReference>
<evidence type="ECO:0000259" key="19">
    <source>
        <dbReference type="PROSITE" id="PS50222"/>
    </source>
</evidence>
<evidence type="ECO:0000256" key="5">
    <source>
        <dbReference type="ARBA" id="ARBA00022723"/>
    </source>
</evidence>
<keyword evidence="11" id="KW-1133">Transmembrane helix</keyword>
<evidence type="ECO:0000256" key="14">
    <source>
        <dbReference type="ARBA" id="ARBA00023136"/>
    </source>
</evidence>
<dbReference type="InterPro" id="IPR050630">
    <property type="entry name" value="WD_repeat_EMAP"/>
</dbReference>
<evidence type="ECO:0000256" key="11">
    <source>
        <dbReference type="ARBA" id="ARBA00022989"/>
    </source>
</evidence>
<dbReference type="Pfam" id="PF00071">
    <property type="entry name" value="Ras"/>
    <property type="match status" value="1"/>
</dbReference>
<evidence type="ECO:0000256" key="1">
    <source>
        <dbReference type="ARBA" id="ARBA00004200"/>
    </source>
</evidence>
<evidence type="ECO:0000313" key="21">
    <source>
        <dbReference type="EMBL" id="KAG2456181.1"/>
    </source>
</evidence>
<dbReference type="PROSITE" id="PS00018">
    <property type="entry name" value="EF_HAND_1"/>
    <property type="match status" value="2"/>
</dbReference>
<dbReference type="FunFam" id="2.130.10.10:FF:001066">
    <property type="entry name" value="WD repeat domain 90"/>
    <property type="match status" value="1"/>
</dbReference>
<comment type="catalytic activity">
    <reaction evidence="16">
        <text>ATP + H2O = ADP + phosphate + H(+)</text>
        <dbReference type="Rhea" id="RHEA:13065"/>
        <dbReference type="ChEBI" id="CHEBI:15377"/>
        <dbReference type="ChEBI" id="CHEBI:15378"/>
        <dbReference type="ChEBI" id="CHEBI:30616"/>
        <dbReference type="ChEBI" id="CHEBI:43474"/>
        <dbReference type="ChEBI" id="CHEBI:456216"/>
    </reaction>
    <physiologicalReaction direction="left-to-right" evidence="16">
        <dbReference type="Rhea" id="RHEA:13066"/>
    </physiologicalReaction>
</comment>
<organism evidence="21 22">
    <name type="scientific">Polypterus senegalus</name>
    <name type="common">Senegal bichir</name>
    <dbReference type="NCBI Taxonomy" id="55291"/>
    <lineage>
        <taxon>Eukaryota</taxon>
        <taxon>Metazoa</taxon>
        <taxon>Chordata</taxon>
        <taxon>Craniata</taxon>
        <taxon>Vertebrata</taxon>
        <taxon>Euteleostomi</taxon>
        <taxon>Actinopterygii</taxon>
        <taxon>Polypteriformes</taxon>
        <taxon>Polypteridae</taxon>
        <taxon>Polypterus</taxon>
    </lineage>
</organism>
<dbReference type="InterPro" id="IPR011047">
    <property type="entry name" value="Quinoprotein_ADH-like_sf"/>
</dbReference>
<dbReference type="InterPro" id="IPR018247">
    <property type="entry name" value="EF_Hand_1_Ca_BS"/>
</dbReference>
<dbReference type="FunFam" id="3.40.50.300:FF:000248">
    <property type="entry name" value="Mitochondrial Rho GTPase"/>
    <property type="match status" value="1"/>
</dbReference>
<keyword evidence="3 18" id="KW-0853">WD repeat</keyword>
<keyword evidence="14" id="KW-0472">Membrane</keyword>
<keyword evidence="22" id="KW-1185">Reference proteome</keyword>
<dbReference type="InterPro" id="IPR036322">
    <property type="entry name" value="WD40_repeat_dom_sf"/>
</dbReference>
<dbReference type="SUPFAM" id="SSF50978">
    <property type="entry name" value="WD40 repeat-like"/>
    <property type="match status" value="1"/>
</dbReference>
<evidence type="ECO:0000256" key="17">
    <source>
        <dbReference type="ARBA" id="ARBA00049117"/>
    </source>
</evidence>
<evidence type="ECO:0000256" key="10">
    <source>
        <dbReference type="ARBA" id="ARBA00022837"/>
    </source>
</evidence>
<keyword evidence="13" id="KW-0342">GTP-binding</keyword>
<evidence type="ECO:0000256" key="8">
    <source>
        <dbReference type="ARBA" id="ARBA00022787"/>
    </source>
</evidence>
<dbReference type="InterPro" id="IPR013566">
    <property type="entry name" value="EF_hand_assoc_1"/>
</dbReference>
<keyword evidence="5" id="KW-0479">Metal-binding</keyword>
<dbReference type="InterPro" id="IPR001806">
    <property type="entry name" value="Small_GTPase"/>
</dbReference>
<feature type="domain" description="Miro" evidence="20">
    <location>
        <begin position="1368"/>
        <end position="1504"/>
    </location>
</feature>
<dbReference type="PROSITE" id="PS00678">
    <property type="entry name" value="WD_REPEATS_1"/>
    <property type="match status" value="1"/>
</dbReference>
<evidence type="ECO:0000256" key="18">
    <source>
        <dbReference type="PROSITE-ProRule" id="PRU00221"/>
    </source>
</evidence>
<dbReference type="SMART" id="SM00054">
    <property type="entry name" value="EFh"/>
    <property type="match status" value="2"/>
</dbReference>
<dbReference type="Gene3D" id="2.130.10.10">
    <property type="entry name" value="YVTN repeat-like/Quinoprotein amine dehydrogenase"/>
    <property type="match status" value="6"/>
</dbReference>
<evidence type="ECO:0000256" key="12">
    <source>
        <dbReference type="ARBA" id="ARBA00023128"/>
    </source>
</evidence>
<protein>
    <submittedName>
        <fullName evidence="21">MIRO2 GTPase</fullName>
    </submittedName>
</protein>
<proteinExistence type="inferred from homology"/>
<evidence type="ECO:0000259" key="20">
    <source>
        <dbReference type="PROSITE" id="PS51423"/>
    </source>
</evidence>
<dbReference type="InterPro" id="IPR002048">
    <property type="entry name" value="EF_hand_dom"/>
</dbReference>
<dbReference type="PRINTS" id="PR00449">
    <property type="entry name" value="RASTRNSFRMNG"/>
</dbReference>
<dbReference type="GO" id="GO:0005509">
    <property type="term" value="F:calcium ion binding"/>
    <property type="evidence" value="ECO:0007669"/>
    <property type="project" value="InterPro"/>
</dbReference>
<keyword evidence="7" id="KW-0547">Nucleotide-binding</keyword>
<dbReference type="PANTHER" id="PTHR13720:SF24">
    <property type="entry name" value="WD REPEAT-CONTAINING PROTEIN 90"/>
    <property type="match status" value="1"/>
</dbReference>
<dbReference type="FunFam" id="1.10.238.10:FF:000011">
    <property type="entry name" value="Mitochondrial Rho GTPase"/>
    <property type="match status" value="1"/>
</dbReference>
<dbReference type="PROSITE" id="PS50082">
    <property type="entry name" value="WD_REPEATS_2"/>
    <property type="match status" value="2"/>
</dbReference>
<feature type="domain" description="EF-hand" evidence="19">
    <location>
        <begin position="1640"/>
        <end position="1675"/>
    </location>
</feature>
<dbReference type="Pfam" id="PF23393">
    <property type="entry name" value="Beta-prop_WDR90_POC16_2nd"/>
    <property type="match status" value="1"/>
</dbReference>
<comment type="catalytic activity">
    <reaction evidence="17">
        <text>GTP + H2O = GDP + phosphate + H(+)</text>
        <dbReference type="Rhea" id="RHEA:19669"/>
        <dbReference type="ChEBI" id="CHEBI:15377"/>
        <dbReference type="ChEBI" id="CHEBI:15378"/>
        <dbReference type="ChEBI" id="CHEBI:37565"/>
        <dbReference type="ChEBI" id="CHEBI:43474"/>
        <dbReference type="ChEBI" id="CHEBI:58189"/>
    </reaction>
    <physiologicalReaction direction="left-to-right" evidence="17">
        <dbReference type="Rhea" id="RHEA:19670"/>
    </physiologicalReaction>
</comment>
<dbReference type="InterPro" id="IPR015943">
    <property type="entry name" value="WD40/YVTN_repeat-like_dom_sf"/>
</dbReference>
<comment type="similarity">
    <text evidence="2">Belongs to the mitochondrial Rho GTPase family.</text>
</comment>
<evidence type="ECO:0000256" key="2">
    <source>
        <dbReference type="ARBA" id="ARBA00007981"/>
    </source>
</evidence>
<dbReference type="InterPro" id="IPR055441">
    <property type="entry name" value="Beta-prop_WDR90_POC16_2nd"/>
</dbReference>
<keyword evidence="4" id="KW-0812">Transmembrane</keyword>
<dbReference type="PROSITE" id="PS50222">
    <property type="entry name" value="EF_HAND_2"/>
    <property type="match status" value="1"/>
</dbReference>
<dbReference type="InterPro" id="IPR013567">
    <property type="entry name" value="EF_hand_assoc_2"/>
</dbReference>
<evidence type="ECO:0000256" key="15">
    <source>
        <dbReference type="ARBA" id="ARBA00047358"/>
    </source>
</evidence>
<evidence type="ECO:0000256" key="9">
    <source>
        <dbReference type="ARBA" id="ARBA00022801"/>
    </source>
</evidence>
<dbReference type="SMART" id="SM00320">
    <property type="entry name" value="WD40"/>
    <property type="match status" value="15"/>
</dbReference>
<dbReference type="SMART" id="SM00174">
    <property type="entry name" value="RHO"/>
    <property type="match status" value="1"/>
</dbReference>
<dbReference type="InterPro" id="IPR027417">
    <property type="entry name" value="P-loop_NTPase"/>
</dbReference>
<dbReference type="FunFam" id="2.130.10.10:FF:003525">
    <property type="entry name" value="WD repeat domain 90"/>
    <property type="match status" value="1"/>
</dbReference>
<comment type="caution">
    <text evidence="21">The sequence shown here is derived from an EMBL/GenBank/DDBJ whole genome shotgun (WGS) entry which is preliminary data.</text>
</comment>
<dbReference type="SUPFAM" id="SSF52540">
    <property type="entry name" value="P-loop containing nucleoside triphosphate hydrolases"/>
    <property type="match status" value="1"/>
</dbReference>
<feature type="repeat" description="WD" evidence="18">
    <location>
        <begin position="1129"/>
        <end position="1170"/>
    </location>
</feature>
<dbReference type="CDD" id="cd01892">
    <property type="entry name" value="Miro2"/>
    <property type="match status" value="1"/>
</dbReference>
<sequence>MDNSLCLNDKEKLRHEVWQHPYVNIFKHFKVEEWKKATKEGDVTTIMDKTLKCTVYRIRGAIPASNYILLPKTSTQSLGLTGRYLYLLFKPTPEKHFVVHLDVATKDCQVIRISFSNLFKEFKSTATWLQFPFVCGATKDSVYDHTSKTAKQDLVGPAPSGVRWTCLMMDLRYTLSIYLNRHYSHLKSIKFCSSLLVKNAFTSDLVCDPAHPPNVNLRRQQTRTVNISKPIKDRVSLIQQIVSPKMGMLLTDTKREDELQNEEGAASEISSPGIEIIGGGDHSVHVFAQKDTDITIHRHDSEAEEMVVLWNTSKVNKGGEVVMIAKAHTDVDIQTMKIAFFDDTRMISCGRGNIRLWRVRSGALRSCPVNLGEYHSQEFTDVAFEEGHCADREPEDRTVYACSKSGHILEIDYKTVIIRNVRRLLPSQPKHSQRREKQTFNTGSGIAINSISISSTFCATGSEDGFLRLWPLDFSSVFLEAEHEGPVNFVSIGSEGLSILAATSTGNLGYLDVSSRKYTTLMRSHVDTILAFSIDGIRRHIATVSLDNTIRVWDLDSMQQLYDFISEDIPSAVSFHPMQPVFACGFSSGMVRVFSIARSTILAEHKQHRGQITGLRFSPNGEYLYSAGSMGALALYSAAEQEHHVIRVLGNVVVRRQGWCPDVLTVSDDSRSLAFVGPTEYIVTVMDACSLDELLRIDVSILDLESTNLDSAVKVCYAPTSVGHLLVSTSSNKILWLDTKSGRLVREVSNVHKQQCTSLSVSDDGQFLITAGEKVVKVWDYNMKHDVNYQQNIITPPTGEEYLKLKAVIGYNGNGRGNMFWNPDTGLFIYTCGCVVVVENLHTGLQKHWLGHYEEISTLAVTHDAQVVASASKNSNGSCSLICIWSIVDGSTRTTISFHKGEVQAMTYSRDDRYLLSAGDYRDLSIALWATSTYQLLATASLSVPIHDLSFNPVSDSKFACAGSGFSFFCLIKQQGKDVELEMHEVTVPEEMGKVEQTALCYSCNSILYTSTNNGKICAWDLDTNRCFMTWDGDEGEIGVLLCRGNRLLSGSNSRRIRLWSVAAVHAMRDQSSETSHRNASVLLEQEMSLDSTVVCAAFDDVLDMGIVGTTAGTLWYINWIENTSIRLISGHKNKVNDVAFSQDETYFATCAEDGSVRVWSAATIELVVQFQVLNQSCLCISWRPAVHPQTHRDSKHIAAGYSDGTLRLFSIRTMEMEMKLHPHQDEITAIQFSVDGQVVLSGGKNGLMAVNSHQTGMTIRLITDHRGAAVTSIQCARKGYNEFGLEGSEVWLASSSDRRVSIWVADWQKGKCELLDWLSFPAPSTEKESDWLPPSLAFFSPSDPGVLLYVGYGMEKEITFYSLHEKQVPPRAEEITIPADVTPERVPTHIVDYSEAEQSEDVMREEIVKANVVCLVYDVTEEATIEKIRTKWIPLINGGAEKGNKIPVILVGNKSDLQPGSSMESILPIMNQFSEIETCVECSAKNLKNISELFYYAQKAVLHPTAPLYDPENKQLRQQCVRALSRIFTISDQDNDGILSDDELNFFQKACFGNPLAPQALEDVKNVVWKNTSDGVQDNGLTLNGFLFLNTLFIQRGRHETTWTILRKFGYDDSLELTDDYLYPQLRVPLGSSTELNHNGYRFLQKLFEKYDVDKDGALSRLDIKNFFTVVPYMPWGEDVFTTVSTDENDYISLHGYLCQWTLTAYLDIHRCLEYLGYFGYPFISEQESQTAAVTVTQNKLEDLEKKQTQRNVFLCKVIGPRGTGKSSFLQAFLGKSLSLYEVDVDTEFLKTSDAACDVACLMYDVSDPKSFNYCASIYKQHYMDSGIPCVFVASKSDLTEQKQQHGLSPSEFCYKHRLPPPLAFSCSGPEMPSTVIYSKLALAAMFP</sequence>
<comment type="catalytic activity">
    <reaction evidence="15">
        <text>UTP + H2O = UDP + phosphate + H(+)</text>
        <dbReference type="Rhea" id="RHEA:64900"/>
        <dbReference type="ChEBI" id="CHEBI:15377"/>
        <dbReference type="ChEBI" id="CHEBI:15378"/>
        <dbReference type="ChEBI" id="CHEBI:43474"/>
        <dbReference type="ChEBI" id="CHEBI:46398"/>
        <dbReference type="ChEBI" id="CHEBI:58223"/>
    </reaction>
    <physiologicalReaction direction="left-to-right" evidence="15">
        <dbReference type="Rhea" id="RHEA:64901"/>
    </physiologicalReaction>
</comment>
<dbReference type="PANTHER" id="PTHR13720">
    <property type="entry name" value="WD-40 REPEAT PROTEIN"/>
    <property type="match status" value="1"/>
</dbReference>
<feature type="non-terminal residue" evidence="21">
    <location>
        <position position="1889"/>
    </location>
</feature>
<keyword evidence="12" id="KW-0496">Mitochondrion</keyword>
<dbReference type="InterPro" id="IPR055440">
    <property type="entry name" value="Beta-prop_WDR90_4th"/>
</dbReference>
<dbReference type="PROSITE" id="PS51423">
    <property type="entry name" value="MIRO"/>
    <property type="match status" value="1"/>
</dbReference>
<name>A0A8X8BJ79_POLSE</name>
<evidence type="ECO:0000256" key="3">
    <source>
        <dbReference type="ARBA" id="ARBA00022574"/>
    </source>
</evidence>
<dbReference type="InterPro" id="IPR019775">
    <property type="entry name" value="WD40_repeat_CS"/>
</dbReference>
<keyword evidence="6" id="KW-0677">Repeat</keyword>
<dbReference type="Pfam" id="PF05018">
    <property type="entry name" value="CFA20_dom"/>
    <property type="match status" value="1"/>
</dbReference>
<evidence type="ECO:0000256" key="4">
    <source>
        <dbReference type="ARBA" id="ARBA00022692"/>
    </source>
</evidence>
<dbReference type="GO" id="GO:0003924">
    <property type="term" value="F:GTPase activity"/>
    <property type="evidence" value="ECO:0007669"/>
    <property type="project" value="InterPro"/>
</dbReference>
<dbReference type="InterPro" id="IPR011992">
    <property type="entry name" value="EF-hand-dom_pair"/>
</dbReference>
<dbReference type="FunFam" id="3.40.50.300:FF:000170">
    <property type="entry name" value="Mitochondrial Rho GTPase"/>
    <property type="match status" value="1"/>
</dbReference>
<dbReference type="GO" id="GO:0005525">
    <property type="term" value="F:GTP binding"/>
    <property type="evidence" value="ECO:0007669"/>
    <property type="project" value="UniProtKB-KW"/>
</dbReference>
<dbReference type="Proteomes" id="UP000886611">
    <property type="component" value="Unassembled WGS sequence"/>
</dbReference>
<dbReference type="SMART" id="SM00175">
    <property type="entry name" value="RAB"/>
    <property type="match status" value="1"/>
</dbReference>
<dbReference type="Gene3D" id="1.10.238.10">
    <property type="entry name" value="EF-hand"/>
    <property type="match status" value="2"/>
</dbReference>
<comment type="subcellular location">
    <subcellularLocation>
        <location evidence="1">Mitochondrion outer membrane</location>
        <topology evidence="1">Single-pass type IV membrane protein</topology>
    </subcellularLocation>
</comment>
<keyword evidence="10" id="KW-0106">Calcium</keyword>
<accession>A0A8X8BJ79</accession>
<evidence type="ECO:0000256" key="16">
    <source>
        <dbReference type="ARBA" id="ARBA00048778"/>
    </source>
</evidence>
<feature type="non-terminal residue" evidence="21">
    <location>
        <position position="1"/>
    </location>
</feature>
<dbReference type="EMBL" id="JAATIS010009265">
    <property type="protein sequence ID" value="KAG2456181.1"/>
    <property type="molecule type" value="Genomic_DNA"/>
</dbReference>
<evidence type="ECO:0000256" key="7">
    <source>
        <dbReference type="ARBA" id="ARBA00022741"/>
    </source>
</evidence>
<dbReference type="GO" id="GO:0005929">
    <property type="term" value="C:cilium"/>
    <property type="evidence" value="ECO:0007669"/>
    <property type="project" value="UniProtKB-ARBA"/>
</dbReference>
<dbReference type="PROSITE" id="PS50294">
    <property type="entry name" value="WD_REPEATS_REGION"/>
    <property type="match status" value="2"/>
</dbReference>
<dbReference type="GO" id="GO:0005741">
    <property type="term" value="C:mitochondrial outer membrane"/>
    <property type="evidence" value="ECO:0007669"/>
    <property type="project" value="UniProtKB-SubCell"/>
</dbReference>
<dbReference type="Gene3D" id="3.40.50.300">
    <property type="entry name" value="P-loop containing nucleotide triphosphate hydrolases"/>
    <property type="match status" value="2"/>
</dbReference>
<dbReference type="GO" id="GO:0005814">
    <property type="term" value="C:centriole"/>
    <property type="evidence" value="ECO:0007669"/>
    <property type="project" value="TreeGrafter"/>
</dbReference>
<gene>
    <name evidence="21" type="primary">Rhot2</name>
    <name evidence="21" type="ORF">GTO96_0007682</name>
</gene>
<dbReference type="InterPro" id="IPR020860">
    <property type="entry name" value="MIRO_dom"/>
</dbReference>
<dbReference type="Pfam" id="PF08356">
    <property type="entry name" value="EF_assoc_2"/>
    <property type="match status" value="1"/>
</dbReference>
<keyword evidence="8" id="KW-1000">Mitochondrion outer membrane</keyword>
<evidence type="ECO:0000313" key="22">
    <source>
        <dbReference type="Proteomes" id="UP000886611"/>
    </source>
</evidence>
<dbReference type="FunFam" id="1.10.238.10:FF:000021">
    <property type="entry name" value="Mitochondrial Rho GTPase"/>
    <property type="match status" value="1"/>
</dbReference>
<dbReference type="SUPFAM" id="SSF47473">
    <property type="entry name" value="EF-hand"/>
    <property type="match status" value="1"/>
</dbReference>
<feature type="repeat" description="WD" evidence="18">
    <location>
        <begin position="522"/>
        <end position="563"/>
    </location>
</feature>
<evidence type="ECO:0000256" key="6">
    <source>
        <dbReference type="ARBA" id="ARBA00022737"/>
    </source>
</evidence>
<dbReference type="Pfam" id="PF23342">
    <property type="entry name" value="WDR90_beta-prop_4th"/>
    <property type="match status" value="1"/>
</dbReference>
<keyword evidence="9" id="KW-0378">Hydrolase</keyword>
<dbReference type="SUPFAM" id="SSF50998">
    <property type="entry name" value="Quinoprotein alcohol dehydrogenase-like"/>
    <property type="match status" value="2"/>
</dbReference>
<evidence type="ECO:0000256" key="13">
    <source>
        <dbReference type="ARBA" id="ARBA00023134"/>
    </source>
</evidence>
<dbReference type="Pfam" id="PF08355">
    <property type="entry name" value="EF_assoc_1"/>
    <property type="match status" value="1"/>
</dbReference>
<dbReference type="InterPro" id="IPR001680">
    <property type="entry name" value="WD40_rpt"/>
</dbReference>